<feature type="transmembrane region" description="Helical" evidence="7">
    <location>
        <begin position="206"/>
        <end position="224"/>
    </location>
</feature>
<evidence type="ECO:0000256" key="7">
    <source>
        <dbReference type="SAM" id="Phobius"/>
    </source>
</evidence>
<evidence type="ECO:0000313" key="9">
    <source>
        <dbReference type="EMBL" id="PGH00227.1"/>
    </source>
</evidence>
<dbReference type="GO" id="GO:0016020">
    <property type="term" value="C:membrane"/>
    <property type="evidence" value="ECO:0007669"/>
    <property type="project" value="UniProtKB-SubCell"/>
</dbReference>
<proteinExistence type="inferred from homology"/>
<accession>A0A2B7WUK3</accession>
<comment type="caution">
    <text evidence="9">The sequence shown here is derived from an EMBL/GenBank/DDBJ whole genome shotgun (WGS) entry which is preliminary data.</text>
</comment>
<feature type="transmembrane region" description="Helical" evidence="7">
    <location>
        <begin position="172"/>
        <end position="194"/>
    </location>
</feature>
<evidence type="ECO:0000256" key="1">
    <source>
        <dbReference type="ARBA" id="ARBA00004141"/>
    </source>
</evidence>
<dbReference type="InterPro" id="IPR052337">
    <property type="entry name" value="SAT4-like"/>
</dbReference>
<feature type="compositionally biased region" description="Basic and acidic residues" evidence="6">
    <location>
        <begin position="335"/>
        <end position="349"/>
    </location>
</feature>
<feature type="transmembrane region" description="Helical" evidence="7">
    <location>
        <begin position="90"/>
        <end position="111"/>
    </location>
</feature>
<keyword evidence="10" id="KW-1185">Reference proteome</keyword>
<comment type="similarity">
    <text evidence="5">Belongs to the SAT4 family.</text>
</comment>
<dbReference type="Proteomes" id="UP000224080">
    <property type="component" value="Unassembled WGS sequence"/>
</dbReference>
<dbReference type="AlphaFoldDB" id="A0A2B7WUK3"/>
<dbReference type="EMBL" id="PDNC01000089">
    <property type="protein sequence ID" value="PGH00227.1"/>
    <property type="molecule type" value="Genomic_DNA"/>
</dbReference>
<evidence type="ECO:0000256" key="3">
    <source>
        <dbReference type="ARBA" id="ARBA00022989"/>
    </source>
</evidence>
<dbReference type="Pfam" id="PF20684">
    <property type="entry name" value="Fung_rhodopsin"/>
    <property type="match status" value="1"/>
</dbReference>
<gene>
    <name evidence="9" type="ORF">GX51_05924</name>
</gene>
<evidence type="ECO:0000256" key="5">
    <source>
        <dbReference type="ARBA" id="ARBA00038359"/>
    </source>
</evidence>
<feature type="transmembrane region" description="Helical" evidence="7">
    <location>
        <begin position="123"/>
        <end position="146"/>
    </location>
</feature>
<dbReference type="OrthoDB" id="4167798at2759"/>
<sequence length="349" mass="38702">MAMEQADKGPLILVIIWVVTCLTTVLVGARLYVRVRIVRNVGLDDWLILLSMILNFAFVILVTVSIYYGFGKHQDTLTPEQIRGSRLNAQIGSLFGILAISIPKLGVAAMLNRILVPTPFHRNMVWVLSGFSTLVGCICFPVLMTICHPHQATWDKRIKNAKCRDPSSSTDFLIFHGAVSAFVDLYFAVYAVVVCWKLKVLVLKKIAVCAALGLGSIACAVAIVKCVQLPTLKQRVDTTYRSSELIIWTKLEADTVIMASCIPTLKPLFHLFHKKKTSPIVSASYFFNPTPPGRGRHRSSFSMGNHQLKQLSRSSINLKNALDDNVSPPLPSESGDERSLIRRDNDIVP</sequence>
<evidence type="ECO:0000256" key="6">
    <source>
        <dbReference type="SAM" id="MobiDB-lite"/>
    </source>
</evidence>
<feature type="domain" description="Rhodopsin" evidence="8">
    <location>
        <begin position="29"/>
        <end position="270"/>
    </location>
</feature>
<evidence type="ECO:0000313" key="10">
    <source>
        <dbReference type="Proteomes" id="UP000224080"/>
    </source>
</evidence>
<dbReference type="PANTHER" id="PTHR33048:SF155">
    <property type="entry name" value="INTEGRAL MEMBRANE PROTEIN"/>
    <property type="match status" value="1"/>
</dbReference>
<keyword evidence="3 7" id="KW-1133">Transmembrane helix</keyword>
<protein>
    <recommendedName>
        <fullName evidence="8">Rhodopsin domain-containing protein</fullName>
    </recommendedName>
</protein>
<organism evidence="9 10">
    <name type="scientific">Blastomyces parvus</name>
    <dbReference type="NCBI Taxonomy" id="2060905"/>
    <lineage>
        <taxon>Eukaryota</taxon>
        <taxon>Fungi</taxon>
        <taxon>Dikarya</taxon>
        <taxon>Ascomycota</taxon>
        <taxon>Pezizomycotina</taxon>
        <taxon>Eurotiomycetes</taxon>
        <taxon>Eurotiomycetidae</taxon>
        <taxon>Onygenales</taxon>
        <taxon>Ajellomycetaceae</taxon>
        <taxon>Blastomyces</taxon>
    </lineage>
</organism>
<comment type="subcellular location">
    <subcellularLocation>
        <location evidence="1">Membrane</location>
        <topology evidence="1">Multi-pass membrane protein</topology>
    </subcellularLocation>
</comment>
<dbReference type="InterPro" id="IPR049326">
    <property type="entry name" value="Rhodopsin_dom_fungi"/>
</dbReference>
<feature type="transmembrane region" description="Helical" evidence="7">
    <location>
        <begin position="12"/>
        <end position="33"/>
    </location>
</feature>
<feature type="transmembrane region" description="Helical" evidence="7">
    <location>
        <begin position="45"/>
        <end position="70"/>
    </location>
</feature>
<keyword evidence="4 7" id="KW-0472">Membrane</keyword>
<evidence type="ECO:0000259" key="8">
    <source>
        <dbReference type="Pfam" id="PF20684"/>
    </source>
</evidence>
<dbReference type="PANTHER" id="PTHR33048">
    <property type="entry name" value="PTH11-LIKE INTEGRAL MEMBRANE PROTEIN (AFU_ORTHOLOGUE AFUA_5G11245)"/>
    <property type="match status" value="1"/>
</dbReference>
<dbReference type="STRING" id="2060905.A0A2B7WUK3"/>
<evidence type="ECO:0000256" key="4">
    <source>
        <dbReference type="ARBA" id="ARBA00023136"/>
    </source>
</evidence>
<evidence type="ECO:0000256" key="2">
    <source>
        <dbReference type="ARBA" id="ARBA00022692"/>
    </source>
</evidence>
<feature type="region of interest" description="Disordered" evidence="6">
    <location>
        <begin position="321"/>
        <end position="349"/>
    </location>
</feature>
<reference evidence="9 10" key="1">
    <citation type="submission" date="2017-10" db="EMBL/GenBank/DDBJ databases">
        <title>Comparative genomics in systemic dimorphic fungi from Ajellomycetaceae.</title>
        <authorList>
            <person name="Munoz J.F."/>
            <person name="Mcewen J.G."/>
            <person name="Clay O.K."/>
            <person name="Cuomo C.A."/>
        </authorList>
    </citation>
    <scope>NUCLEOTIDE SEQUENCE [LARGE SCALE GENOMIC DNA]</scope>
    <source>
        <strain evidence="9 10">UAMH130</strain>
    </source>
</reference>
<name>A0A2B7WUK3_9EURO</name>
<keyword evidence="2 7" id="KW-0812">Transmembrane</keyword>